<keyword evidence="2" id="KW-1133">Transmembrane helix</keyword>
<reference evidence="4 5" key="1">
    <citation type="submission" date="2018-05" db="EMBL/GenBank/DDBJ databases">
        <title>Mucilaginibacter hurinus sp. nov., isolated from briquette warehouse soil.</title>
        <authorList>
            <person name="Choi L."/>
        </authorList>
    </citation>
    <scope>NUCLEOTIDE SEQUENCE [LARGE SCALE GENOMIC DNA]</scope>
    <source>
        <strain evidence="4 5">ZR32</strain>
    </source>
</reference>
<dbReference type="EMBL" id="QGDC01000005">
    <property type="protein sequence ID" value="RCH54712.1"/>
    <property type="molecule type" value="Genomic_DNA"/>
</dbReference>
<dbReference type="InterPro" id="IPR003399">
    <property type="entry name" value="Mce/MlaD"/>
</dbReference>
<evidence type="ECO:0000256" key="2">
    <source>
        <dbReference type="SAM" id="Phobius"/>
    </source>
</evidence>
<dbReference type="OrthoDB" id="9771725at2"/>
<feature type="transmembrane region" description="Helical" evidence="2">
    <location>
        <begin position="12"/>
        <end position="30"/>
    </location>
</feature>
<dbReference type="PANTHER" id="PTHR33371">
    <property type="entry name" value="INTERMEMBRANE PHOSPHOLIPID TRANSPORT SYSTEM BINDING PROTEIN MLAD-RELATED"/>
    <property type="match status" value="1"/>
</dbReference>
<sequence>MKTTSSQKIKIGFFTAIGITVLILGIFVIGNQKSMFSSTFSVYGEFKNVNGLQVGNNVRFAGINVGVVRDINIITDSMVRVDLTLNESVRKFVKKDSKVSIGSDGLMGDRLITIAPGGIKSTEVVENGDRLTAVNPLDVDKVINKLTKVADNAETLSANLSDIVYKINHGKGSLGRLLNDDQIAEDLRGTVKQARSTIKTVDAATITLHEDLKAAQNNFLLRGYFKKKERAAKAKQDSIRKAKEKAEKERIKAQKELAEKQRKEQEEAAKKEQDKN</sequence>
<keyword evidence="2" id="KW-0812">Transmembrane</keyword>
<name>A0A367GMK3_9SPHI</name>
<proteinExistence type="predicted"/>
<evidence type="ECO:0000259" key="3">
    <source>
        <dbReference type="Pfam" id="PF02470"/>
    </source>
</evidence>
<dbReference type="PANTHER" id="PTHR33371:SF4">
    <property type="entry name" value="INTERMEMBRANE PHOSPHOLIPID TRANSPORT SYSTEM BINDING PROTEIN MLAD"/>
    <property type="match status" value="1"/>
</dbReference>
<accession>A0A367GMK3</accession>
<dbReference type="RefSeq" id="WP_114005038.1">
    <property type="nucleotide sequence ID" value="NZ_QGDC01000005.1"/>
</dbReference>
<gene>
    <name evidence="4" type="ORF">DJ568_09475</name>
</gene>
<keyword evidence="2" id="KW-0472">Membrane</keyword>
<feature type="region of interest" description="Disordered" evidence="1">
    <location>
        <begin position="232"/>
        <end position="276"/>
    </location>
</feature>
<comment type="caution">
    <text evidence="4">The sequence shown here is derived from an EMBL/GenBank/DDBJ whole genome shotgun (WGS) entry which is preliminary data.</text>
</comment>
<feature type="domain" description="Mce/MlaD" evidence="3">
    <location>
        <begin position="41"/>
        <end position="117"/>
    </location>
</feature>
<dbReference type="Pfam" id="PF02470">
    <property type="entry name" value="MlaD"/>
    <property type="match status" value="1"/>
</dbReference>
<dbReference type="Proteomes" id="UP000253209">
    <property type="component" value="Unassembled WGS sequence"/>
</dbReference>
<keyword evidence="5" id="KW-1185">Reference proteome</keyword>
<dbReference type="AlphaFoldDB" id="A0A367GMK3"/>
<evidence type="ECO:0000256" key="1">
    <source>
        <dbReference type="SAM" id="MobiDB-lite"/>
    </source>
</evidence>
<dbReference type="InterPro" id="IPR052336">
    <property type="entry name" value="MlaD_Phospholipid_Transporter"/>
</dbReference>
<evidence type="ECO:0000313" key="5">
    <source>
        <dbReference type="Proteomes" id="UP000253209"/>
    </source>
</evidence>
<protein>
    <submittedName>
        <fullName evidence="4">MCE family protein</fullName>
    </submittedName>
</protein>
<organism evidence="4 5">
    <name type="scientific">Mucilaginibacter hurinus</name>
    <dbReference type="NCBI Taxonomy" id="2201324"/>
    <lineage>
        <taxon>Bacteria</taxon>
        <taxon>Pseudomonadati</taxon>
        <taxon>Bacteroidota</taxon>
        <taxon>Sphingobacteriia</taxon>
        <taxon>Sphingobacteriales</taxon>
        <taxon>Sphingobacteriaceae</taxon>
        <taxon>Mucilaginibacter</taxon>
    </lineage>
</organism>
<evidence type="ECO:0000313" key="4">
    <source>
        <dbReference type="EMBL" id="RCH54712.1"/>
    </source>
</evidence>